<protein>
    <submittedName>
        <fullName evidence="2">Uncharacterized protein</fullName>
    </submittedName>
</protein>
<name>A0A318H7X4_9MYCO</name>
<keyword evidence="3" id="KW-1185">Reference proteome</keyword>
<reference evidence="2 3" key="2">
    <citation type="submission" date="2018-06" db="EMBL/GenBank/DDBJ databases">
        <title>Sequencing of bacterial isolates from soil warming experiment in Harvard Forest, Massachusetts, USA.</title>
        <authorList>
            <person name="Deangelis K.PhD."/>
        </authorList>
    </citation>
    <scope>NUCLEOTIDE SEQUENCE [LARGE SCALE GENOMIC DNA]</scope>
    <source>
        <strain evidence="2 3">GAS496</strain>
    </source>
</reference>
<comment type="caution">
    <text evidence="2">The sequence shown here is derived from an EMBL/GenBank/DDBJ whole genome shotgun (WGS) entry which is preliminary data.</text>
</comment>
<dbReference type="EMBL" id="QJJU01000028">
    <property type="protein sequence ID" value="PXX01537.1"/>
    <property type="molecule type" value="Genomic_DNA"/>
</dbReference>
<dbReference type="AlphaFoldDB" id="A0A318H7X4"/>
<evidence type="ECO:0000256" key="1">
    <source>
        <dbReference type="SAM" id="MobiDB-lite"/>
    </source>
</evidence>
<evidence type="ECO:0000313" key="3">
    <source>
        <dbReference type="Proteomes" id="UP000247781"/>
    </source>
</evidence>
<gene>
    <name evidence="2" type="ORF">C8E89_12823</name>
</gene>
<dbReference type="Proteomes" id="UP000247781">
    <property type="component" value="Unassembled WGS sequence"/>
</dbReference>
<proteinExistence type="predicted"/>
<sequence length="163" mass="17094">MSVQHVVDHAVEVLSRAESLFSAPADPAPSQSTAAVDDASEASRAIGAHTDELGGALASAHHEMLDNVARRLDAIGDTDSRLAEQLMRAAESHASGASQATDLRLGTEELPSRLGPTTELPATELAGLLALRNQLADMQRLLAEHTSQAARDADVIRGLGYQP</sequence>
<reference evidence="3" key="1">
    <citation type="submission" date="2018-05" db="EMBL/GenBank/DDBJ databases">
        <authorList>
            <person name="Deangelis K."/>
            <person name="Huntemann M."/>
            <person name="Clum A."/>
            <person name="Pillay M."/>
            <person name="Palaniappan K."/>
            <person name="Varghese N."/>
            <person name="Mikhailova N."/>
            <person name="Stamatis D."/>
            <person name="Reddy T."/>
            <person name="Daum C."/>
            <person name="Shapiro N."/>
            <person name="Ivanova N."/>
            <person name="Kyrpides N."/>
            <person name="Woyke T."/>
        </authorList>
    </citation>
    <scope>NUCLEOTIDE SEQUENCE [LARGE SCALE GENOMIC DNA]</scope>
    <source>
        <strain evidence="3">GAS496</strain>
    </source>
</reference>
<organism evidence="2 3">
    <name type="scientific">Mycolicibacterium moriokaense</name>
    <dbReference type="NCBI Taxonomy" id="39691"/>
    <lineage>
        <taxon>Bacteria</taxon>
        <taxon>Bacillati</taxon>
        <taxon>Actinomycetota</taxon>
        <taxon>Actinomycetes</taxon>
        <taxon>Mycobacteriales</taxon>
        <taxon>Mycobacteriaceae</taxon>
        <taxon>Mycolicibacterium</taxon>
    </lineage>
</organism>
<dbReference type="RefSeq" id="WP_146221076.1">
    <property type="nucleotide sequence ID" value="NZ_QJJU01000028.1"/>
</dbReference>
<evidence type="ECO:0000313" key="2">
    <source>
        <dbReference type="EMBL" id="PXX01537.1"/>
    </source>
</evidence>
<accession>A0A318H7X4</accession>
<dbReference type="OrthoDB" id="9926483at2"/>
<feature type="region of interest" description="Disordered" evidence="1">
    <location>
        <begin position="22"/>
        <end position="41"/>
    </location>
</feature>